<evidence type="ECO:0000313" key="10">
    <source>
        <dbReference type="EMBL" id="CUS20879.1"/>
    </source>
</evidence>
<dbReference type="OrthoDB" id="3363151at2759"/>
<evidence type="ECO:0000256" key="2">
    <source>
        <dbReference type="ARBA" id="ARBA00007900"/>
    </source>
</evidence>
<dbReference type="PANTHER" id="PTHR28293">
    <property type="entry name" value="NUCLEAR RIM PROTEIN 1"/>
    <property type="match status" value="1"/>
</dbReference>
<organism evidence="10 11">
    <name type="scientific">Lachancea quebecensis</name>
    <dbReference type="NCBI Taxonomy" id="1654605"/>
    <lineage>
        <taxon>Eukaryota</taxon>
        <taxon>Fungi</taxon>
        <taxon>Dikarya</taxon>
        <taxon>Ascomycota</taxon>
        <taxon>Saccharomycotina</taxon>
        <taxon>Saccharomycetes</taxon>
        <taxon>Saccharomycetales</taxon>
        <taxon>Saccharomycetaceae</taxon>
        <taxon>Lachancea</taxon>
    </lineage>
</organism>
<dbReference type="EMBL" id="LN890542">
    <property type="protein sequence ID" value="CUS20879.1"/>
    <property type="molecule type" value="Genomic_DNA"/>
</dbReference>
<evidence type="ECO:0000313" key="11">
    <source>
        <dbReference type="Proteomes" id="UP000236544"/>
    </source>
</evidence>
<comment type="subcellular location">
    <subcellularLocation>
        <location evidence="1">Nucleus membrane</location>
        <topology evidence="1">Multi-pass membrane protein</topology>
    </subcellularLocation>
</comment>
<evidence type="ECO:0000256" key="7">
    <source>
        <dbReference type="ARBA" id="ARBA00024979"/>
    </source>
</evidence>
<accession>A0A0P1KMB1</accession>
<dbReference type="Pfam" id="PF10332">
    <property type="entry name" value="DUF2418"/>
    <property type="match status" value="1"/>
</dbReference>
<evidence type="ECO:0000256" key="9">
    <source>
        <dbReference type="SAM" id="Phobius"/>
    </source>
</evidence>
<feature type="transmembrane region" description="Helical" evidence="9">
    <location>
        <begin position="144"/>
        <end position="170"/>
    </location>
</feature>
<keyword evidence="4 9" id="KW-0812">Transmembrane</keyword>
<keyword evidence="11" id="KW-1185">Reference proteome</keyword>
<dbReference type="GO" id="GO:0031965">
    <property type="term" value="C:nuclear membrane"/>
    <property type="evidence" value="ECO:0007669"/>
    <property type="project" value="UniProtKB-SubCell"/>
</dbReference>
<keyword evidence="6 9" id="KW-0472">Membrane</keyword>
<feature type="compositionally biased region" description="Low complexity" evidence="8">
    <location>
        <begin position="560"/>
        <end position="571"/>
    </location>
</feature>
<dbReference type="GO" id="GO:0007096">
    <property type="term" value="P:regulation of exit from mitosis"/>
    <property type="evidence" value="ECO:0007669"/>
    <property type="project" value="TreeGrafter"/>
</dbReference>
<reference evidence="11" key="1">
    <citation type="submission" date="2015-10" db="EMBL/GenBank/DDBJ databases">
        <authorList>
            <person name="Devillers H."/>
        </authorList>
    </citation>
    <scope>NUCLEOTIDE SEQUENCE [LARGE SCALE GENOMIC DNA]</scope>
</reference>
<sequence length="592" mass="67110">MTFRLSRFESPLIEDDGENCASLLGYSPENELYTDVDENHESWFRRFLSFITSSPYDMFLIINEHVESIDWDSKASTIAGPLGNFFTCSLYTARLLQDSLIKPNHQKLGKKRDSFDLSRSEVLRKFEYLSQVPKNSVVVNHLNWYWNFLTFLNVALRMSVGLLVLLNLFVAYKFLMGRFQVYSLFYTKTRPRSKNVIERPLSDLGFKSFEEVTNSSLWTMIRYMFVRKRSVTKDLSNGKRYYQLRKWTPGKFYTALFSTFSPISVIFLLVTEVSFKTALAVFGHQYILFLVLFKRYESRLDDEACLAKAHFEEINEKVIKPRTTIKTQDAMVDATTYGGGAAFFPSFTTTRSHIFQTHAVTGDIITERYNPETRNFEDVEDCGRAKNYISQGQGVSQSQQVVSRSKAINGATARPQFFSRQPSPNKVGTPSNMLGHRTSPFSAPTTPTLKPVNGIQNGLSFYRNSPDPSKVNSLIRDTSHLSRNNTLSRLRRNSVSPTKSGGYCSAAGMRSVHKSNFGADSSISYSVEAPSYEAQFEEVARRGRHPFESAVSRDLPAGRSSALSSRHSSVSPLKGNSSFAGRESKDSRPPFR</sequence>
<comment type="function">
    <text evidence="7">Member of a perinuclear network that controls recombination at multiple loci to maintain genome stability. Required for rDNA repeat stability.</text>
</comment>
<feature type="region of interest" description="Disordered" evidence="8">
    <location>
        <begin position="547"/>
        <end position="592"/>
    </location>
</feature>
<gene>
    <name evidence="10" type="ORF">LAQU0_S02e00452g</name>
</gene>
<dbReference type="InterPro" id="IPR018819">
    <property type="entry name" value="Nur1/Mug154"/>
</dbReference>
<keyword evidence="5 9" id="KW-1133">Transmembrane helix</keyword>
<evidence type="ECO:0000256" key="6">
    <source>
        <dbReference type="ARBA" id="ARBA00023136"/>
    </source>
</evidence>
<feature type="region of interest" description="Disordered" evidence="8">
    <location>
        <begin position="482"/>
        <end position="503"/>
    </location>
</feature>
<dbReference type="PANTHER" id="PTHR28293:SF1">
    <property type="entry name" value="NUCLEAR RIM PROTEIN 1"/>
    <property type="match status" value="1"/>
</dbReference>
<dbReference type="Proteomes" id="UP000236544">
    <property type="component" value="Unassembled WGS sequence"/>
</dbReference>
<protein>
    <recommendedName>
        <fullName evidence="3">Nuclear rim protein 1</fullName>
    </recommendedName>
</protein>
<feature type="compositionally biased region" description="Basic and acidic residues" evidence="8">
    <location>
        <begin position="582"/>
        <end position="592"/>
    </location>
</feature>
<dbReference type="AlphaFoldDB" id="A0A0P1KMB1"/>
<proteinExistence type="inferred from homology"/>
<evidence type="ECO:0000256" key="8">
    <source>
        <dbReference type="SAM" id="MobiDB-lite"/>
    </source>
</evidence>
<evidence type="ECO:0000256" key="5">
    <source>
        <dbReference type="ARBA" id="ARBA00022989"/>
    </source>
</evidence>
<dbReference type="GO" id="GO:0043007">
    <property type="term" value="P:maintenance of rDNA"/>
    <property type="evidence" value="ECO:0007669"/>
    <property type="project" value="TreeGrafter"/>
</dbReference>
<comment type="similarity">
    <text evidence="2">Belongs to the NUR1 family.</text>
</comment>
<name>A0A0P1KMB1_9SACH</name>
<evidence type="ECO:0000256" key="1">
    <source>
        <dbReference type="ARBA" id="ARBA00004232"/>
    </source>
</evidence>
<feature type="transmembrane region" description="Helical" evidence="9">
    <location>
        <begin position="252"/>
        <end position="271"/>
    </location>
</feature>
<evidence type="ECO:0000256" key="4">
    <source>
        <dbReference type="ARBA" id="ARBA00022692"/>
    </source>
</evidence>
<evidence type="ECO:0000256" key="3">
    <source>
        <dbReference type="ARBA" id="ARBA00018310"/>
    </source>
</evidence>